<gene>
    <name evidence="1" type="ORF">UNSW3_1193</name>
</gene>
<comment type="caution">
    <text evidence="1">The sequence shown here is derived from an EMBL/GenBank/DDBJ whole genome shotgun (WGS) entry which is preliminary data.</text>
</comment>
<accession>U2GCU0</accession>
<evidence type="ECO:0000313" key="2">
    <source>
        <dbReference type="Proteomes" id="UP000016636"/>
    </source>
</evidence>
<sequence length="186" mass="22036">MTLIDYKKIGIKYFKRSKFKDAIFYFSLAYEKTQEKNLLFLIQICSLGEENAEEAKLLFDYYMAKVRAGEDDEGVEEILKILESRDEESEYFEEQDAISYEDFKRAVYKDGSFKKVFENIMFSTKVMISNKDDFLEFLGNLIKNDFIDMSMNYLESAAVMFGGDERIDQLFKEIQKRQNDENISRK</sequence>
<dbReference type="Proteomes" id="UP000016636">
    <property type="component" value="Unassembled WGS sequence"/>
</dbReference>
<dbReference type="EMBL" id="ANNE01000003">
    <property type="protein sequence ID" value="ERJ23818.1"/>
    <property type="molecule type" value="Genomic_DNA"/>
</dbReference>
<dbReference type="AlphaFoldDB" id="U2GCU0"/>
<name>U2GCU0_9BACT</name>
<reference evidence="1 2" key="1">
    <citation type="journal article" date="2013" name="BMC Genomics">
        <title>Comparative genomics of Campylobacter concisus isolates reveals genetic diversity and provides insights into disease association.</title>
        <authorList>
            <person name="Deshpande N.P."/>
            <person name="Kaakoush N.O."/>
            <person name="Wilkins M.R."/>
            <person name="Mitchell H.M."/>
        </authorList>
    </citation>
    <scope>NUCLEOTIDE SEQUENCE [LARGE SCALE GENOMIC DNA]</scope>
    <source>
        <strain evidence="1 2">UNSW3</strain>
    </source>
</reference>
<evidence type="ECO:0000313" key="1">
    <source>
        <dbReference type="EMBL" id="ERJ23818.1"/>
    </source>
</evidence>
<dbReference type="PATRIC" id="fig|1242966.3.peg.541"/>
<organism evidence="1 2">
    <name type="scientific">Campylobacter concisus UNSW3</name>
    <dbReference type="NCBI Taxonomy" id="1242966"/>
    <lineage>
        <taxon>Bacteria</taxon>
        <taxon>Pseudomonadati</taxon>
        <taxon>Campylobacterota</taxon>
        <taxon>Epsilonproteobacteria</taxon>
        <taxon>Campylobacterales</taxon>
        <taxon>Campylobacteraceae</taxon>
        <taxon>Campylobacter</taxon>
    </lineage>
</organism>
<evidence type="ECO:0008006" key="3">
    <source>
        <dbReference type="Google" id="ProtNLM"/>
    </source>
</evidence>
<proteinExistence type="predicted"/>
<protein>
    <recommendedName>
        <fullName evidence="3">Histidine kinase</fullName>
    </recommendedName>
</protein>